<accession>A0A366HSV9</accession>
<comment type="similarity">
    <text evidence="6 7">Belongs to the RecF family.</text>
</comment>
<keyword evidence="6 7" id="KW-0234">DNA repair</keyword>
<evidence type="ECO:0000259" key="9">
    <source>
        <dbReference type="Pfam" id="PF13476"/>
    </source>
</evidence>
<organism evidence="10 11">
    <name type="scientific">Roseimicrobium gellanilyticum</name>
    <dbReference type="NCBI Taxonomy" id="748857"/>
    <lineage>
        <taxon>Bacteria</taxon>
        <taxon>Pseudomonadati</taxon>
        <taxon>Verrucomicrobiota</taxon>
        <taxon>Verrucomicrobiia</taxon>
        <taxon>Verrucomicrobiales</taxon>
        <taxon>Verrucomicrobiaceae</taxon>
        <taxon>Roseimicrobium</taxon>
    </lineage>
</organism>
<evidence type="ECO:0000256" key="2">
    <source>
        <dbReference type="ARBA" id="ARBA00022705"/>
    </source>
</evidence>
<keyword evidence="2 6" id="KW-0235">DNA replication</keyword>
<dbReference type="InterPro" id="IPR042174">
    <property type="entry name" value="RecF_2"/>
</dbReference>
<evidence type="ECO:0000256" key="6">
    <source>
        <dbReference type="HAMAP-Rule" id="MF_00365"/>
    </source>
</evidence>
<evidence type="ECO:0000313" key="11">
    <source>
        <dbReference type="Proteomes" id="UP000253426"/>
    </source>
</evidence>
<dbReference type="Proteomes" id="UP000253426">
    <property type="component" value="Unassembled WGS sequence"/>
</dbReference>
<dbReference type="InterPro" id="IPR038729">
    <property type="entry name" value="Rad50/SbcC_AAA"/>
</dbReference>
<evidence type="ECO:0000256" key="1">
    <source>
        <dbReference type="ARBA" id="ARBA00022490"/>
    </source>
</evidence>
<dbReference type="InterPro" id="IPR001238">
    <property type="entry name" value="DNA-binding_RecF"/>
</dbReference>
<dbReference type="NCBIfam" id="TIGR00611">
    <property type="entry name" value="recf"/>
    <property type="match status" value="1"/>
</dbReference>
<dbReference type="Gene3D" id="1.20.1050.90">
    <property type="entry name" value="RecF/RecN/SMC, N-terminal domain"/>
    <property type="match status" value="1"/>
</dbReference>
<gene>
    <name evidence="6" type="primary">recF</name>
    <name evidence="10" type="ORF">DES53_102399</name>
</gene>
<feature type="region of interest" description="Disordered" evidence="8">
    <location>
        <begin position="264"/>
        <end position="287"/>
    </location>
</feature>
<keyword evidence="6 7" id="KW-0742">SOS response</keyword>
<feature type="domain" description="Rad50/SbcC-type AAA" evidence="9">
    <location>
        <begin position="43"/>
        <end position="95"/>
    </location>
</feature>
<feature type="binding site" evidence="6">
    <location>
        <begin position="66"/>
        <end position="73"/>
    </location>
    <ligand>
        <name>ATP</name>
        <dbReference type="ChEBI" id="CHEBI:30616"/>
    </ligand>
</feature>
<dbReference type="PANTHER" id="PTHR32182:SF0">
    <property type="entry name" value="DNA REPLICATION AND REPAIR PROTEIN RECF"/>
    <property type="match status" value="1"/>
</dbReference>
<evidence type="ECO:0000256" key="3">
    <source>
        <dbReference type="ARBA" id="ARBA00022741"/>
    </source>
</evidence>
<dbReference type="AlphaFoldDB" id="A0A366HSV9"/>
<dbReference type="GO" id="GO:0009432">
    <property type="term" value="P:SOS response"/>
    <property type="evidence" value="ECO:0007669"/>
    <property type="project" value="UniProtKB-UniRule"/>
</dbReference>
<dbReference type="GO" id="GO:0005524">
    <property type="term" value="F:ATP binding"/>
    <property type="evidence" value="ECO:0007669"/>
    <property type="project" value="UniProtKB-UniRule"/>
</dbReference>
<dbReference type="PROSITE" id="PS00618">
    <property type="entry name" value="RECF_2"/>
    <property type="match status" value="1"/>
</dbReference>
<proteinExistence type="inferred from homology"/>
<dbReference type="GO" id="GO:0005737">
    <property type="term" value="C:cytoplasm"/>
    <property type="evidence" value="ECO:0007669"/>
    <property type="project" value="UniProtKB-SubCell"/>
</dbReference>
<dbReference type="Pfam" id="PF13476">
    <property type="entry name" value="AAA_23"/>
    <property type="match status" value="1"/>
</dbReference>
<dbReference type="Gene3D" id="3.40.50.300">
    <property type="entry name" value="P-loop containing nucleotide triphosphate hydrolases"/>
    <property type="match status" value="1"/>
</dbReference>
<dbReference type="OrthoDB" id="9803889at2"/>
<protein>
    <recommendedName>
        <fullName evidence="6 7">DNA replication and repair protein RecF</fullName>
    </recommendedName>
</protein>
<sequence length="390" mass="43726">MYGGLIYSDLQTSRYCAGFAYTVTLSWTSGQFIASSFMLKWMRLKDYRCFEAAEVPFHAGTTLLVGRNAQGKTSLLEAACLLMRLQSPRTSTRTDFIRFGAKACIVEGLYGETTLRFGQSSTVRRLAVDNVVTSRSGDYLSRTSRVVWMDHADMNLVRGSAEHRRRYLDFAAAQLYPAYLPALRNYERALRSRNFLLKRDAVIQWRQVDAYSKLVATHGELLSACRDELITRLQPHVRAAHQALSGGAEEGMLTYQRGYEGSSLEEELSRARSEEERSRSTARGPHRGDVLLEINGRAAGSFASEGQQRTLCLALKLAQARVLEEGRGEPPLLLMDDIFGELDKARRQALLANLPGKAQKIITTTFVDWADEESLQGSVFEVESGRLTQR</sequence>
<dbReference type="InterPro" id="IPR018078">
    <property type="entry name" value="DNA-binding_RecF_CS"/>
</dbReference>
<dbReference type="SUPFAM" id="SSF52540">
    <property type="entry name" value="P-loop containing nucleoside triphosphate hydrolases"/>
    <property type="match status" value="1"/>
</dbReference>
<reference evidence="10 11" key="1">
    <citation type="submission" date="2018-06" db="EMBL/GenBank/DDBJ databases">
        <title>Genomic Encyclopedia of Type Strains, Phase IV (KMG-IV): sequencing the most valuable type-strain genomes for metagenomic binning, comparative biology and taxonomic classification.</title>
        <authorList>
            <person name="Goeker M."/>
        </authorList>
    </citation>
    <scope>NUCLEOTIDE SEQUENCE [LARGE SCALE GENOMIC DNA]</scope>
    <source>
        <strain evidence="10 11">DSM 25532</strain>
    </source>
</reference>
<evidence type="ECO:0000256" key="4">
    <source>
        <dbReference type="ARBA" id="ARBA00022840"/>
    </source>
</evidence>
<keyword evidence="5 6" id="KW-0238">DNA-binding</keyword>
<keyword evidence="4 6" id="KW-0067">ATP-binding</keyword>
<comment type="function">
    <text evidence="6 7">The RecF protein is involved in DNA metabolism; it is required for DNA replication and normal SOS inducibility. RecF binds preferentially to single-stranded, linear DNA. It also seems to bind ATP.</text>
</comment>
<dbReference type="HAMAP" id="MF_00365">
    <property type="entry name" value="RecF"/>
    <property type="match status" value="1"/>
</dbReference>
<dbReference type="GO" id="GO:0006260">
    <property type="term" value="P:DNA replication"/>
    <property type="evidence" value="ECO:0007669"/>
    <property type="project" value="UniProtKB-UniRule"/>
</dbReference>
<dbReference type="InterPro" id="IPR027417">
    <property type="entry name" value="P-loop_NTPase"/>
</dbReference>
<keyword evidence="6 7" id="KW-0227">DNA damage</keyword>
<dbReference type="GO" id="GO:0000731">
    <property type="term" value="P:DNA synthesis involved in DNA repair"/>
    <property type="evidence" value="ECO:0007669"/>
    <property type="project" value="TreeGrafter"/>
</dbReference>
<dbReference type="PANTHER" id="PTHR32182">
    <property type="entry name" value="DNA REPLICATION AND REPAIR PROTEIN RECF"/>
    <property type="match status" value="1"/>
</dbReference>
<keyword evidence="1 6" id="KW-0963">Cytoplasm</keyword>
<feature type="compositionally biased region" description="Basic and acidic residues" evidence="8">
    <location>
        <begin position="267"/>
        <end position="279"/>
    </location>
</feature>
<evidence type="ECO:0000256" key="5">
    <source>
        <dbReference type="ARBA" id="ARBA00023125"/>
    </source>
</evidence>
<evidence type="ECO:0000256" key="8">
    <source>
        <dbReference type="SAM" id="MobiDB-lite"/>
    </source>
</evidence>
<comment type="subcellular location">
    <subcellularLocation>
        <location evidence="6 7">Cytoplasm</location>
    </subcellularLocation>
</comment>
<dbReference type="GO" id="GO:0003697">
    <property type="term" value="F:single-stranded DNA binding"/>
    <property type="evidence" value="ECO:0007669"/>
    <property type="project" value="UniProtKB-UniRule"/>
</dbReference>
<keyword evidence="11" id="KW-1185">Reference proteome</keyword>
<dbReference type="EMBL" id="QNRR01000002">
    <property type="protein sequence ID" value="RBP46014.1"/>
    <property type="molecule type" value="Genomic_DNA"/>
</dbReference>
<evidence type="ECO:0000313" key="10">
    <source>
        <dbReference type="EMBL" id="RBP46014.1"/>
    </source>
</evidence>
<dbReference type="GO" id="GO:0006302">
    <property type="term" value="P:double-strand break repair"/>
    <property type="evidence" value="ECO:0007669"/>
    <property type="project" value="InterPro"/>
</dbReference>
<keyword evidence="3 6" id="KW-0547">Nucleotide-binding</keyword>
<comment type="caution">
    <text evidence="10">The sequence shown here is derived from an EMBL/GenBank/DDBJ whole genome shotgun (WGS) entry which is preliminary data.</text>
</comment>
<name>A0A366HSV9_9BACT</name>
<evidence type="ECO:0000256" key="7">
    <source>
        <dbReference type="RuleBase" id="RU000578"/>
    </source>
</evidence>
<dbReference type="GO" id="GO:0016887">
    <property type="term" value="F:ATP hydrolysis activity"/>
    <property type="evidence" value="ECO:0007669"/>
    <property type="project" value="InterPro"/>
</dbReference>